<dbReference type="AlphaFoldDB" id="A0AAD7KY76"/>
<protein>
    <submittedName>
        <fullName evidence="7">RING/FYVE/PHD zinc finger superfamily protein</fullName>
    </submittedName>
</protein>
<evidence type="ECO:0000256" key="5">
    <source>
        <dbReference type="SAM" id="Phobius"/>
    </source>
</evidence>
<dbReference type="SMART" id="SM00744">
    <property type="entry name" value="RINGv"/>
    <property type="match status" value="1"/>
</dbReference>
<evidence type="ECO:0000256" key="3">
    <source>
        <dbReference type="ARBA" id="ARBA00022833"/>
    </source>
</evidence>
<reference evidence="7" key="1">
    <citation type="journal article" date="2023" name="Science">
        <title>Elucidation of the pathway for biosynthesis of saponin adjuvants from the soapbark tree.</title>
        <authorList>
            <person name="Reed J."/>
            <person name="Orme A."/>
            <person name="El-Demerdash A."/>
            <person name="Owen C."/>
            <person name="Martin L.B.B."/>
            <person name="Misra R.C."/>
            <person name="Kikuchi S."/>
            <person name="Rejzek M."/>
            <person name="Martin A.C."/>
            <person name="Harkess A."/>
            <person name="Leebens-Mack J."/>
            <person name="Louveau T."/>
            <person name="Stephenson M.J."/>
            <person name="Osbourn A."/>
        </authorList>
    </citation>
    <scope>NUCLEOTIDE SEQUENCE</scope>
    <source>
        <strain evidence="7">S10</strain>
    </source>
</reference>
<dbReference type="InterPro" id="IPR011016">
    <property type="entry name" value="Znf_RING-CH"/>
</dbReference>
<dbReference type="PANTHER" id="PTHR46214:SF8">
    <property type="entry name" value="RING_FYVE_PHD ZINC FINGER SUPERFAMILY PROTEIN"/>
    <property type="match status" value="1"/>
</dbReference>
<dbReference type="SUPFAM" id="SSF57850">
    <property type="entry name" value="RING/U-box"/>
    <property type="match status" value="1"/>
</dbReference>
<gene>
    <name evidence="7" type="ORF">O6P43_031986</name>
</gene>
<keyword evidence="5" id="KW-0812">Transmembrane</keyword>
<dbReference type="PROSITE" id="PS51292">
    <property type="entry name" value="ZF_RING_CH"/>
    <property type="match status" value="1"/>
</dbReference>
<dbReference type="GO" id="GO:0008270">
    <property type="term" value="F:zinc ion binding"/>
    <property type="evidence" value="ECO:0007669"/>
    <property type="project" value="UniProtKB-KW"/>
</dbReference>
<keyword evidence="3" id="KW-0862">Zinc</keyword>
<keyword evidence="1" id="KW-0479">Metal-binding</keyword>
<organism evidence="7 8">
    <name type="scientific">Quillaja saponaria</name>
    <name type="common">Soap bark tree</name>
    <dbReference type="NCBI Taxonomy" id="32244"/>
    <lineage>
        <taxon>Eukaryota</taxon>
        <taxon>Viridiplantae</taxon>
        <taxon>Streptophyta</taxon>
        <taxon>Embryophyta</taxon>
        <taxon>Tracheophyta</taxon>
        <taxon>Spermatophyta</taxon>
        <taxon>Magnoliopsida</taxon>
        <taxon>eudicotyledons</taxon>
        <taxon>Gunneridae</taxon>
        <taxon>Pentapetalae</taxon>
        <taxon>rosids</taxon>
        <taxon>fabids</taxon>
        <taxon>Fabales</taxon>
        <taxon>Quillajaceae</taxon>
        <taxon>Quillaja</taxon>
    </lineage>
</organism>
<evidence type="ECO:0000259" key="6">
    <source>
        <dbReference type="PROSITE" id="PS51292"/>
    </source>
</evidence>
<feature type="region of interest" description="Disordered" evidence="4">
    <location>
        <begin position="47"/>
        <end position="87"/>
    </location>
</feature>
<dbReference type="EMBL" id="JARAOO010000013">
    <property type="protein sequence ID" value="KAJ7947140.1"/>
    <property type="molecule type" value="Genomic_DNA"/>
</dbReference>
<dbReference type="Proteomes" id="UP001163823">
    <property type="component" value="Chromosome 13"/>
</dbReference>
<feature type="domain" description="RING-CH-type" evidence="6">
    <location>
        <begin position="159"/>
        <end position="235"/>
    </location>
</feature>
<keyword evidence="5" id="KW-1133">Transmembrane helix</keyword>
<accession>A0AAD7KY76</accession>
<dbReference type="PANTHER" id="PTHR46214">
    <property type="entry name" value="ZINC FINGER, RING-CH-TYPE"/>
    <property type="match status" value="1"/>
</dbReference>
<keyword evidence="5" id="KW-0472">Membrane</keyword>
<feature type="transmembrane region" description="Helical" evidence="5">
    <location>
        <begin position="272"/>
        <end position="290"/>
    </location>
</feature>
<evidence type="ECO:0000313" key="7">
    <source>
        <dbReference type="EMBL" id="KAJ7947140.1"/>
    </source>
</evidence>
<keyword evidence="2" id="KW-0863">Zinc-finger</keyword>
<evidence type="ECO:0000313" key="8">
    <source>
        <dbReference type="Proteomes" id="UP001163823"/>
    </source>
</evidence>
<dbReference type="KEGG" id="qsa:O6P43_031986"/>
<sequence length="295" mass="32223">MDQERRQGSGGVLGHIAIDVVTVSSSGETAFVSGKNGTLEMMVNQSGSNEELKEGHEQAAMDHKMHDQKEVSGTLHGDDQGTSNNSRNLVNGVVYETVVVIDSSETAYINRDSGELDTNVNELVLNKVSIEEPKKRVSETEKSSSVIDIKSGSGKRFSESLDGEVICRICHLNSGQLSDTITVNATNTATSTDLIQLGCGCKDELGISHSHCAEVWFKLKGNRLCEICGETARNVTGVVDNRFMEEWNERRSTSSNNNSSGRSGACWQGQPFCNFLMACLVIAFVLPWFFRVNIF</sequence>
<dbReference type="Gene3D" id="3.30.40.10">
    <property type="entry name" value="Zinc/RING finger domain, C3HC4 (zinc finger)"/>
    <property type="match status" value="1"/>
</dbReference>
<name>A0AAD7KY76_QUISA</name>
<keyword evidence="8" id="KW-1185">Reference proteome</keyword>
<evidence type="ECO:0000256" key="1">
    <source>
        <dbReference type="ARBA" id="ARBA00022723"/>
    </source>
</evidence>
<comment type="caution">
    <text evidence="7">The sequence shown here is derived from an EMBL/GenBank/DDBJ whole genome shotgun (WGS) entry which is preliminary data.</text>
</comment>
<evidence type="ECO:0000256" key="2">
    <source>
        <dbReference type="ARBA" id="ARBA00022771"/>
    </source>
</evidence>
<dbReference type="Pfam" id="PF12906">
    <property type="entry name" value="RINGv"/>
    <property type="match status" value="1"/>
</dbReference>
<feature type="compositionally biased region" description="Basic and acidic residues" evidence="4">
    <location>
        <begin position="50"/>
        <end position="70"/>
    </location>
</feature>
<proteinExistence type="predicted"/>
<dbReference type="InterPro" id="IPR013083">
    <property type="entry name" value="Znf_RING/FYVE/PHD"/>
</dbReference>
<evidence type="ECO:0000256" key="4">
    <source>
        <dbReference type="SAM" id="MobiDB-lite"/>
    </source>
</evidence>